<evidence type="ECO:0000313" key="2">
    <source>
        <dbReference type="Proteomes" id="UP001595840"/>
    </source>
</evidence>
<accession>A0ABV8V8C5</accession>
<name>A0ABV8V8C5_9GAMM</name>
<gene>
    <name evidence="1" type="ORF">ACFOX3_13760</name>
</gene>
<organism evidence="1 2">
    <name type="scientific">Simiduia curdlanivorans</name>
    <dbReference type="NCBI Taxonomy" id="1492769"/>
    <lineage>
        <taxon>Bacteria</taxon>
        <taxon>Pseudomonadati</taxon>
        <taxon>Pseudomonadota</taxon>
        <taxon>Gammaproteobacteria</taxon>
        <taxon>Cellvibrionales</taxon>
        <taxon>Cellvibrionaceae</taxon>
        <taxon>Simiduia</taxon>
    </lineage>
</organism>
<proteinExistence type="predicted"/>
<protein>
    <submittedName>
        <fullName evidence="1">Uncharacterized protein</fullName>
    </submittedName>
</protein>
<reference evidence="2" key="1">
    <citation type="journal article" date="2019" name="Int. J. Syst. Evol. Microbiol.">
        <title>The Global Catalogue of Microorganisms (GCM) 10K type strain sequencing project: providing services to taxonomists for standard genome sequencing and annotation.</title>
        <authorList>
            <consortium name="The Broad Institute Genomics Platform"/>
            <consortium name="The Broad Institute Genome Sequencing Center for Infectious Disease"/>
            <person name="Wu L."/>
            <person name="Ma J."/>
        </authorList>
    </citation>
    <scope>NUCLEOTIDE SEQUENCE [LARGE SCALE GENOMIC DNA]</scope>
    <source>
        <strain evidence="2">CECT 8570</strain>
    </source>
</reference>
<evidence type="ECO:0000313" key="1">
    <source>
        <dbReference type="EMBL" id="MFC4363377.1"/>
    </source>
</evidence>
<dbReference type="Proteomes" id="UP001595840">
    <property type="component" value="Unassembled WGS sequence"/>
</dbReference>
<dbReference type="EMBL" id="JBHSCX010000020">
    <property type="protein sequence ID" value="MFC4363377.1"/>
    <property type="molecule type" value="Genomic_DNA"/>
</dbReference>
<keyword evidence="2" id="KW-1185">Reference proteome</keyword>
<sequence length="407" mass="43882">MLLDDKPLQPSHLIAGSTSGKPVYITPQAKPIYDELYRLAKRNNYWAQVTIKGIQDLAAGRLHKNNIFVHPGSRRRDGREEFVVVLPGCKVTAEKLDTDGYKLLFFEADSNYFDVTKVEQRPSMYSVSKVRDNWAANLSKSGKIRDGEDRVVAIGDSNNSQVSDAIEVAAIAAGSTPSYGGDVINRKGFDYHFTPGVRSLGGLKNLRNALRPTDNMAINDSALMLAKSMYDARNQEGVLWVSERGGSAVLTQALRVLADQGLKLNKHSIFMVEPNTSSDDALKQAHRLQMKLGREVSKVGFLNVVGNQGQPRAIMARLRSEQSYNLTKASVDLVKQGVSIQGGIGAITTLSGYMLLAGGISMTGPALPAALAFMGAVASGVLGGISAASSVVEQVAPRLHNQIKGKL</sequence>
<comment type="caution">
    <text evidence="1">The sequence shown here is derived from an EMBL/GenBank/DDBJ whole genome shotgun (WGS) entry which is preliminary data.</text>
</comment>
<dbReference type="RefSeq" id="WP_290261122.1">
    <property type="nucleotide sequence ID" value="NZ_JAUFQG010000004.1"/>
</dbReference>